<dbReference type="GO" id="GO:0004817">
    <property type="term" value="F:cysteine-tRNA ligase activity"/>
    <property type="evidence" value="ECO:0007669"/>
    <property type="project" value="UniProtKB-UniRule"/>
</dbReference>
<evidence type="ECO:0000256" key="12">
    <source>
        <dbReference type="ARBA" id="ARBA00047398"/>
    </source>
</evidence>
<keyword evidence="16" id="KW-1185">Reference proteome</keyword>
<organism evidence="15 16">
    <name type="scientific">Chloroherpeton thalassium (strain ATCC 35110 / GB-78)</name>
    <dbReference type="NCBI Taxonomy" id="517418"/>
    <lineage>
        <taxon>Bacteria</taxon>
        <taxon>Pseudomonadati</taxon>
        <taxon>Chlorobiota</taxon>
        <taxon>Chlorobiia</taxon>
        <taxon>Chlorobiales</taxon>
        <taxon>Chloroherpetonaceae</taxon>
        <taxon>Chloroherpeton</taxon>
    </lineage>
</organism>
<dbReference type="KEGG" id="cts:Ctha_0599"/>
<dbReference type="GO" id="GO:0005829">
    <property type="term" value="C:cytosol"/>
    <property type="evidence" value="ECO:0007669"/>
    <property type="project" value="TreeGrafter"/>
</dbReference>
<comment type="subcellular location">
    <subcellularLocation>
        <location evidence="1 13">Cytoplasm</location>
    </subcellularLocation>
</comment>
<dbReference type="EMBL" id="CP001100">
    <property type="protein sequence ID" value="ACF13069.1"/>
    <property type="molecule type" value="Genomic_DNA"/>
</dbReference>
<keyword evidence="6 13" id="KW-0479">Metal-binding</keyword>
<dbReference type="InterPro" id="IPR015803">
    <property type="entry name" value="Cys-tRNA-ligase"/>
</dbReference>
<dbReference type="GO" id="GO:0008270">
    <property type="term" value="F:zinc ion binding"/>
    <property type="evidence" value="ECO:0007669"/>
    <property type="project" value="UniProtKB-UniRule"/>
</dbReference>
<feature type="binding site" evidence="13">
    <location>
        <position position="259"/>
    </location>
    <ligand>
        <name>Zn(2+)</name>
        <dbReference type="ChEBI" id="CHEBI:29105"/>
    </ligand>
</feature>
<protein>
    <recommendedName>
        <fullName evidence="13">Cysteine--tRNA ligase</fullName>
        <ecNumber evidence="13">6.1.1.16</ecNumber>
    </recommendedName>
    <alternativeName>
        <fullName evidence="13">Cysteinyl-tRNA synthetase</fullName>
        <shortName evidence="13">CysRS</shortName>
    </alternativeName>
</protein>
<evidence type="ECO:0000256" key="3">
    <source>
        <dbReference type="ARBA" id="ARBA00011245"/>
    </source>
</evidence>
<dbReference type="InterPro" id="IPR015273">
    <property type="entry name" value="Cys-tRNA-synt_Ia_DALR"/>
</dbReference>
<evidence type="ECO:0000256" key="5">
    <source>
        <dbReference type="ARBA" id="ARBA00022598"/>
    </source>
</evidence>
<evidence type="ECO:0000256" key="9">
    <source>
        <dbReference type="ARBA" id="ARBA00022840"/>
    </source>
</evidence>
<dbReference type="GO" id="GO:0006423">
    <property type="term" value="P:cysteinyl-tRNA aminoacylation"/>
    <property type="evidence" value="ECO:0007669"/>
    <property type="project" value="UniProtKB-UniRule"/>
</dbReference>
<dbReference type="HOGENOM" id="CLU_013528_0_1_10"/>
<feature type="binding site" evidence="13">
    <location>
        <position position="38"/>
    </location>
    <ligand>
        <name>Zn(2+)</name>
        <dbReference type="ChEBI" id="CHEBI:29105"/>
    </ligand>
</feature>
<comment type="subunit">
    <text evidence="3 13">Monomer.</text>
</comment>
<dbReference type="Gene3D" id="1.20.120.1910">
    <property type="entry name" value="Cysteine-tRNA ligase, C-terminal anti-codon recognition domain"/>
    <property type="match status" value="1"/>
</dbReference>
<evidence type="ECO:0000256" key="10">
    <source>
        <dbReference type="ARBA" id="ARBA00022917"/>
    </source>
</evidence>
<keyword evidence="8 13" id="KW-0862">Zinc</keyword>
<dbReference type="InterPro" id="IPR032678">
    <property type="entry name" value="tRNA-synt_1_cat_dom"/>
</dbReference>
<dbReference type="PANTHER" id="PTHR10890">
    <property type="entry name" value="CYSTEINYL-TRNA SYNTHETASE"/>
    <property type="match status" value="1"/>
</dbReference>
<dbReference type="eggNOG" id="COG0215">
    <property type="taxonomic scope" value="Bacteria"/>
</dbReference>
<dbReference type="SMART" id="SM00840">
    <property type="entry name" value="DALR_2"/>
    <property type="match status" value="1"/>
</dbReference>
<dbReference type="InterPro" id="IPR009080">
    <property type="entry name" value="tRNAsynth_Ia_anticodon-bd"/>
</dbReference>
<keyword evidence="7 13" id="KW-0547">Nucleotide-binding</keyword>
<feature type="short sequence motif" description="'HIGH' region" evidence="13">
    <location>
        <begin position="40"/>
        <end position="50"/>
    </location>
</feature>
<reference evidence="15 16" key="1">
    <citation type="submission" date="2008-06" db="EMBL/GenBank/DDBJ databases">
        <title>Complete sequence of Chloroherpeton thalassium ATCC 35110.</title>
        <authorList>
            <consortium name="US DOE Joint Genome Institute"/>
            <person name="Lucas S."/>
            <person name="Copeland A."/>
            <person name="Lapidus A."/>
            <person name="Glavina del Rio T."/>
            <person name="Dalin E."/>
            <person name="Tice H."/>
            <person name="Bruce D."/>
            <person name="Goodwin L."/>
            <person name="Pitluck S."/>
            <person name="Schmutz J."/>
            <person name="Larimer F."/>
            <person name="Land M."/>
            <person name="Hauser L."/>
            <person name="Kyrpides N."/>
            <person name="Mikhailova N."/>
            <person name="Liu Z."/>
            <person name="Li T."/>
            <person name="Zhao F."/>
            <person name="Overmann J."/>
            <person name="Bryant D.A."/>
            <person name="Richardson P."/>
        </authorList>
    </citation>
    <scope>NUCLEOTIDE SEQUENCE [LARGE SCALE GENOMIC DNA]</scope>
    <source>
        <strain evidence="16">ATCC 35110 / GB-78</strain>
    </source>
</reference>
<dbReference type="PANTHER" id="PTHR10890:SF3">
    <property type="entry name" value="CYSTEINE--TRNA LIGASE, CYTOPLASMIC"/>
    <property type="match status" value="1"/>
</dbReference>
<feature type="binding site" evidence="13">
    <location>
        <position position="290"/>
    </location>
    <ligand>
        <name>ATP</name>
        <dbReference type="ChEBI" id="CHEBI:30616"/>
    </ligand>
</feature>
<evidence type="ECO:0000256" key="1">
    <source>
        <dbReference type="ARBA" id="ARBA00004496"/>
    </source>
</evidence>
<dbReference type="InterPro" id="IPR024909">
    <property type="entry name" value="Cys-tRNA/MSH_ligase"/>
</dbReference>
<dbReference type="InterPro" id="IPR056411">
    <property type="entry name" value="CysS_C"/>
</dbReference>
<proteinExistence type="inferred from homology"/>
<evidence type="ECO:0000259" key="14">
    <source>
        <dbReference type="SMART" id="SM00840"/>
    </source>
</evidence>
<dbReference type="SUPFAM" id="SSF52374">
    <property type="entry name" value="Nucleotidylyl transferase"/>
    <property type="match status" value="1"/>
</dbReference>
<keyword evidence="5 13" id="KW-0436">Ligase</keyword>
<evidence type="ECO:0000313" key="15">
    <source>
        <dbReference type="EMBL" id="ACF13069.1"/>
    </source>
</evidence>
<dbReference type="FunFam" id="3.40.50.620:FF:000130">
    <property type="entry name" value="Cysteine--tRNA ligase"/>
    <property type="match status" value="1"/>
</dbReference>
<evidence type="ECO:0000256" key="7">
    <source>
        <dbReference type="ARBA" id="ARBA00022741"/>
    </source>
</evidence>
<dbReference type="PRINTS" id="PR00983">
    <property type="entry name" value="TRNASYNTHCYS"/>
</dbReference>
<dbReference type="Gene3D" id="3.40.50.620">
    <property type="entry name" value="HUPs"/>
    <property type="match status" value="1"/>
</dbReference>
<feature type="binding site" evidence="13">
    <location>
        <position position="255"/>
    </location>
    <ligand>
        <name>Zn(2+)</name>
        <dbReference type="ChEBI" id="CHEBI:29105"/>
    </ligand>
</feature>
<keyword evidence="11 13" id="KW-0030">Aminoacyl-tRNA synthetase</keyword>
<evidence type="ECO:0000256" key="8">
    <source>
        <dbReference type="ARBA" id="ARBA00022833"/>
    </source>
</evidence>
<dbReference type="STRING" id="517418.Ctha_0599"/>
<feature type="short sequence motif" description="'KMSKS' region" evidence="13">
    <location>
        <begin position="287"/>
        <end position="291"/>
    </location>
</feature>
<evidence type="ECO:0000256" key="2">
    <source>
        <dbReference type="ARBA" id="ARBA00005594"/>
    </source>
</evidence>
<evidence type="ECO:0000313" key="16">
    <source>
        <dbReference type="Proteomes" id="UP000001208"/>
    </source>
</evidence>
<sequence length="489" mass="54282">MNINSKAISMSLQIYNTLTRKKEIFEPLVDGRVSLYVCGPTVYGHSHLGHAKSYVSFDVVARWLRQLGYKVKYVQNITDVGHLTDDADEGDDKIIAQAKREHIDPMEVAQFYARSFFADMDALGNQRPNISPTATGHIPEQIALIEQLIEKNHAYEVNGNVYFDVASFEGYGKLSGRINQEELEAGARVEVRSEKRHPADFALWKKAEPNHLMKWASPWGVGYPGWHIECSAMSMKYLGETFDIHGGGLENQFPHHDCEIAQSECATGKPFVRYWMHNNMVTVNGQKMGKSLGNSISLKDIFKKFPPVVIRFFILQSHYRSTLDFSDAAIEAAQTGLKKLQESAARLNEAQAGKTDLDLAPYEQRFTDAMNDDFNAPMAIAVLFDLAREINSALAADGLSATSLENAKAFFETYANGVLGILSTAGESDAAGSDKDKERLEGVMALVLELRQAARKNKDFATADKIRDGLTGIGIEVKDTKDGAIWKTV</sequence>
<comment type="catalytic activity">
    <reaction evidence="12 13">
        <text>tRNA(Cys) + L-cysteine + ATP = L-cysteinyl-tRNA(Cys) + AMP + diphosphate</text>
        <dbReference type="Rhea" id="RHEA:17773"/>
        <dbReference type="Rhea" id="RHEA-COMP:9661"/>
        <dbReference type="Rhea" id="RHEA-COMP:9679"/>
        <dbReference type="ChEBI" id="CHEBI:30616"/>
        <dbReference type="ChEBI" id="CHEBI:33019"/>
        <dbReference type="ChEBI" id="CHEBI:35235"/>
        <dbReference type="ChEBI" id="CHEBI:78442"/>
        <dbReference type="ChEBI" id="CHEBI:78517"/>
        <dbReference type="ChEBI" id="CHEBI:456215"/>
        <dbReference type="EC" id="6.1.1.16"/>
    </reaction>
</comment>
<evidence type="ECO:0000256" key="13">
    <source>
        <dbReference type="HAMAP-Rule" id="MF_00041"/>
    </source>
</evidence>
<comment type="cofactor">
    <cofactor evidence="13">
        <name>Zn(2+)</name>
        <dbReference type="ChEBI" id="CHEBI:29105"/>
    </cofactor>
    <text evidence="13">Binds 1 zinc ion per subunit.</text>
</comment>
<keyword evidence="4 13" id="KW-0963">Cytoplasm</keyword>
<accession>B3QVB5</accession>
<dbReference type="EC" id="6.1.1.16" evidence="13"/>
<evidence type="ECO:0000256" key="6">
    <source>
        <dbReference type="ARBA" id="ARBA00022723"/>
    </source>
</evidence>
<dbReference type="Pfam" id="PF01406">
    <property type="entry name" value="tRNA-synt_1e"/>
    <property type="match status" value="1"/>
</dbReference>
<dbReference type="InterPro" id="IPR014729">
    <property type="entry name" value="Rossmann-like_a/b/a_fold"/>
</dbReference>
<gene>
    <name evidence="13" type="primary">cysS</name>
    <name evidence="15" type="ordered locus">Ctha_0599</name>
</gene>
<dbReference type="AlphaFoldDB" id="B3QVB5"/>
<dbReference type="Proteomes" id="UP000001208">
    <property type="component" value="Chromosome"/>
</dbReference>
<dbReference type="HAMAP" id="MF_00041">
    <property type="entry name" value="Cys_tRNA_synth"/>
    <property type="match status" value="1"/>
</dbReference>
<dbReference type="GO" id="GO:0005524">
    <property type="term" value="F:ATP binding"/>
    <property type="evidence" value="ECO:0007669"/>
    <property type="project" value="UniProtKB-UniRule"/>
</dbReference>
<dbReference type="Pfam" id="PF09190">
    <property type="entry name" value="DALR_2"/>
    <property type="match status" value="1"/>
</dbReference>
<keyword evidence="10 13" id="KW-0648">Protein biosynthesis</keyword>
<feature type="binding site" evidence="13">
    <location>
        <position position="230"/>
    </location>
    <ligand>
        <name>Zn(2+)</name>
        <dbReference type="ChEBI" id="CHEBI:29105"/>
    </ligand>
</feature>
<comment type="similarity">
    <text evidence="2 13">Belongs to the class-I aminoacyl-tRNA synthetase family.</text>
</comment>
<feature type="domain" description="Cysteinyl-tRNA synthetase class Ia DALR" evidence="14">
    <location>
        <begin position="365"/>
        <end position="430"/>
    </location>
</feature>
<dbReference type="Pfam" id="PF23493">
    <property type="entry name" value="CysS_C"/>
    <property type="match status" value="1"/>
</dbReference>
<dbReference type="CDD" id="cd00672">
    <property type="entry name" value="CysRS_core"/>
    <property type="match status" value="1"/>
</dbReference>
<name>B3QVB5_CHLT3</name>
<evidence type="ECO:0000256" key="11">
    <source>
        <dbReference type="ARBA" id="ARBA00023146"/>
    </source>
</evidence>
<dbReference type="SUPFAM" id="SSF47323">
    <property type="entry name" value="Anticodon-binding domain of a subclass of class I aminoacyl-tRNA synthetases"/>
    <property type="match status" value="1"/>
</dbReference>
<evidence type="ECO:0000256" key="4">
    <source>
        <dbReference type="ARBA" id="ARBA00022490"/>
    </source>
</evidence>
<keyword evidence="9 13" id="KW-0067">ATP-binding</keyword>
<dbReference type="NCBIfam" id="TIGR00435">
    <property type="entry name" value="cysS"/>
    <property type="match status" value="1"/>
</dbReference>